<dbReference type="SUPFAM" id="SSF54637">
    <property type="entry name" value="Thioesterase/thiol ester dehydrase-isomerase"/>
    <property type="match status" value="1"/>
</dbReference>
<dbReference type="OrthoDB" id="9801735at2"/>
<dbReference type="InterPro" id="IPR029069">
    <property type="entry name" value="HotDog_dom_sf"/>
</dbReference>
<dbReference type="Proteomes" id="UP000198462">
    <property type="component" value="Unassembled WGS sequence"/>
</dbReference>
<dbReference type="STRING" id="1234595.C725_2638"/>
<evidence type="ECO:0000313" key="2">
    <source>
        <dbReference type="EMBL" id="OWV34302.1"/>
    </source>
</evidence>
<dbReference type="Gene3D" id="3.10.129.10">
    <property type="entry name" value="Hotdog Thioesterase"/>
    <property type="match status" value="1"/>
</dbReference>
<name>A0A219B7D1_9SPHN</name>
<dbReference type="eggNOG" id="COG2030">
    <property type="taxonomic scope" value="Bacteria"/>
</dbReference>
<dbReference type="Pfam" id="PF01575">
    <property type="entry name" value="MaoC_dehydratas"/>
    <property type="match status" value="1"/>
</dbReference>
<protein>
    <submittedName>
        <fullName evidence="2">Nodulation protein NodN</fullName>
    </submittedName>
</protein>
<dbReference type="CDD" id="cd03450">
    <property type="entry name" value="NodN"/>
    <property type="match status" value="1"/>
</dbReference>
<feature type="domain" description="MaoC-like" evidence="1">
    <location>
        <begin position="13"/>
        <end position="130"/>
    </location>
</feature>
<evidence type="ECO:0000313" key="3">
    <source>
        <dbReference type="Proteomes" id="UP000198462"/>
    </source>
</evidence>
<sequence>MAVSAITPEQFVQRDGQDIGTSDWFEVTQEVIDKFADATGDHQFIHVDPERAKATPFGSTIAHGFLTLSLMPVMAYSVLPPVESTKMGVNYGFDKVRLMAPVKSGKRIRSNFKVKEAKERGKGILQAVYDVTVEIEGEDKPALKAEWITLTYV</sequence>
<dbReference type="RefSeq" id="WP_088713002.1">
    <property type="nucleotide sequence ID" value="NZ_NFZT01000001.1"/>
</dbReference>
<dbReference type="AlphaFoldDB" id="A0A219B7D1"/>
<dbReference type="PANTHER" id="PTHR42993">
    <property type="entry name" value="MAOC-LIKE DEHYDRATASE DOMAIN-CONTAINING PROTEIN"/>
    <property type="match status" value="1"/>
</dbReference>
<organism evidence="2 3">
    <name type="scientific">Pacificimonas flava</name>
    <dbReference type="NCBI Taxonomy" id="1234595"/>
    <lineage>
        <taxon>Bacteria</taxon>
        <taxon>Pseudomonadati</taxon>
        <taxon>Pseudomonadota</taxon>
        <taxon>Alphaproteobacteria</taxon>
        <taxon>Sphingomonadales</taxon>
        <taxon>Sphingosinicellaceae</taxon>
        <taxon>Pacificimonas</taxon>
    </lineage>
</organism>
<proteinExistence type="predicted"/>
<dbReference type="InterPro" id="IPR039375">
    <property type="entry name" value="NodN-like"/>
</dbReference>
<dbReference type="InterPro" id="IPR002539">
    <property type="entry name" value="MaoC-like_dom"/>
</dbReference>
<evidence type="ECO:0000259" key="1">
    <source>
        <dbReference type="Pfam" id="PF01575"/>
    </source>
</evidence>
<dbReference type="EMBL" id="NFZT01000001">
    <property type="protein sequence ID" value="OWV34302.1"/>
    <property type="molecule type" value="Genomic_DNA"/>
</dbReference>
<gene>
    <name evidence="2" type="ORF">B5C34_13095</name>
</gene>
<accession>A0A219B7D1</accession>
<keyword evidence="3" id="KW-1185">Reference proteome</keyword>
<dbReference type="PANTHER" id="PTHR42993:SF1">
    <property type="entry name" value="MAOC-LIKE DEHYDRATASE DOMAIN-CONTAINING PROTEIN"/>
    <property type="match status" value="1"/>
</dbReference>
<reference evidence="3" key="1">
    <citation type="submission" date="2017-05" db="EMBL/GenBank/DDBJ databases">
        <authorList>
            <person name="Lin X."/>
        </authorList>
    </citation>
    <scope>NUCLEOTIDE SEQUENCE [LARGE SCALE GENOMIC DNA]</scope>
    <source>
        <strain evidence="3">JLT2012</strain>
    </source>
</reference>
<comment type="caution">
    <text evidence="2">The sequence shown here is derived from an EMBL/GenBank/DDBJ whole genome shotgun (WGS) entry which is preliminary data.</text>
</comment>